<sequence>MRYVTSRSRSSRRVSRLMPALATAFFVLLIAGAFVGAVYLFRMKGNAADAPSPLPEGGTRGVGVADALIPRTAIEDREAALYDVRDSLKVGVARRGVEDGKPYFEIVMNPPAIDRETHAYEAWIVRPVPYDYFSVGEMVTNDLGEFVVRWEGEKGTDVDEYTRVVVTLEAKDGNPDPGEQVIKGVFGAD</sequence>
<keyword evidence="1" id="KW-1133">Transmembrane helix</keyword>
<evidence type="ECO:0008006" key="4">
    <source>
        <dbReference type="Google" id="ProtNLM"/>
    </source>
</evidence>
<proteinExistence type="predicted"/>
<dbReference type="AlphaFoldDB" id="A0A1F7TLA0"/>
<organism evidence="2 3">
    <name type="scientific">Candidatus Uhrbacteria bacterium RIFCSPHIGHO2_01_FULL_63_20</name>
    <dbReference type="NCBI Taxonomy" id="1802385"/>
    <lineage>
        <taxon>Bacteria</taxon>
        <taxon>Candidatus Uhriibacteriota</taxon>
    </lineage>
</organism>
<accession>A0A1F7TLA0</accession>
<gene>
    <name evidence="2" type="ORF">A2856_03215</name>
</gene>
<keyword evidence="1" id="KW-0812">Transmembrane</keyword>
<keyword evidence="1" id="KW-0472">Membrane</keyword>
<name>A0A1F7TLA0_9BACT</name>
<protein>
    <recommendedName>
        <fullName evidence="4">Anti-sigma factor</fullName>
    </recommendedName>
</protein>
<reference evidence="2 3" key="1">
    <citation type="journal article" date="2016" name="Nat. Commun.">
        <title>Thousands of microbial genomes shed light on interconnected biogeochemical processes in an aquifer system.</title>
        <authorList>
            <person name="Anantharaman K."/>
            <person name="Brown C.T."/>
            <person name="Hug L.A."/>
            <person name="Sharon I."/>
            <person name="Castelle C.J."/>
            <person name="Probst A.J."/>
            <person name="Thomas B.C."/>
            <person name="Singh A."/>
            <person name="Wilkins M.J."/>
            <person name="Karaoz U."/>
            <person name="Brodie E.L."/>
            <person name="Williams K.H."/>
            <person name="Hubbard S.S."/>
            <person name="Banfield J.F."/>
        </authorList>
    </citation>
    <scope>NUCLEOTIDE SEQUENCE [LARGE SCALE GENOMIC DNA]</scope>
</reference>
<evidence type="ECO:0000313" key="2">
    <source>
        <dbReference type="EMBL" id="OGL66749.1"/>
    </source>
</evidence>
<evidence type="ECO:0000256" key="1">
    <source>
        <dbReference type="SAM" id="Phobius"/>
    </source>
</evidence>
<dbReference type="STRING" id="1802385.A2856_03215"/>
<evidence type="ECO:0000313" key="3">
    <source>
        <dbReference type="Proteomes" id="UP000177885"/>
    </source>
</evidence>
<feature type="transmembrane region" description="Helical" evidence="1">
    <location>
        <begin position="20"/>
        <end position="41"/>
    </location>
</feature>
<dbReference type="Proteomes" id="UP000177885">
    <property type="component" value="Unassembled WGS sequence"/>
</dbReference>
<dbReference type="EMBL" id="MGDT01000006">
    <property type="protein sequence ID" value="OGL66749.1"/>
    <property type="molecule type" value="Genomic_DNA"/>
</dbReference>
<comment type="caution">
    <text evidence="2">The sequence shown here is derived from an EMBL/GenBank/DDBJ whole genome shotgun (WGS) entry which is preliminary data.</text>
</comment>